<feature type="compositionally biased region" description="Low complexity" evidence="3">
    <location>
        <begin position="107"/>
        <end position="116"/>
    </location>
</feature>
<dbReference type="AlphaFoldDB" id="A0A392PFU1"/>
<dbReference type="GO" id="GO:0009903">
    <property type="term" value="P:chloroplast avoidance movement"/>
    <property type="evidence" value="ECO:0007669"/>
    <property type="project" value="TreeGrafter"/>
</dbReference>
<sequence length="126" mass="14248">MKILSDVQSRLSISKFNGKIRMSNEEFELLNGKVKECQDLAEKKEASVMAELQAMYTRKNELDRKVEANLKAIEETKAAMETALWYAEMADSAKVAIEHELRRCRQPDSTPSPTSDCSYNSSPLSI</sequence>
<proteinExistence type="inferred from homology"/>
<dbReference type="GO" id="GO:0005829">
    <property type="term" value="C:cytosol"/>
    <property type="evidence" value="ECO:0007669"/>
    <property type="project" value="TreeGrafter"/>
</dbReference>
<organism evidence="4 5">
    <name type="scientific">Trifolium medium</name>
    <dbReference type="NCBI Taxonomy" id="97028"/>
    <lineage>
        <taxon>Eukaryota</taxon>
        <taxon>Viridiplantae</taxon>
        <taxon>Streptophyta</taxon>
        <taxon>Embryophyta</taxon>
        <taxon>Tracheophyta</taxon>
        <taxon>Spermatophyta</taxon>
        <taxon>Magnoliopsida</taxon>
        <taxon>eudicotyledons</taxon>
        <taxon>Gunneridae</taxon>
        <taxon>Pentapetalae</taxon>
        <taxon>rosids</taxon>
        <taxon>fabids</taxon>
        <taxon>Fabales</taxon>
        <taxon>Fabaceae</taxon>
        <taxon>Papilionoideae</taxon>
        <taxon>50 kb inversion clade</taxon>
        <taxon>NPAAA clade</taxon>
        <taxon>Hologalegina</taxon>
        <taxon>IRL clade</taxon>
        <taxon>Trifolieae</taxon>
        <taxon>Trifolium</taxon>
    </lineage>
</organism>
<comment type="caution">
    <text evidence="4">The sequence shown here is derived from an EMBL/GenBank/DDBJ whole genome shotgun (WGS) entry which is preliminary data.</text>
</comment>
<accession>A0A392PFU1</accession>
<keyword evidence="2" id="KW-0175">Coiled coil</keyword>
<feature type="compositionally biased region" description="Polar residues" evidence="3">
    <location>
        <begin position="117"/>
        <end position="126"/>
    </location>
</feature>
<dbReference type="EMBL" id="LXQA010078334">
    <property type="protein sequence ID" value="MCI10973.1"/>
    <property type="molecule type" value="Genomic_DNA"/>
</dbReference>
<comment type="similarity">
    <text evidence="1">Belongs to the WEB family.</text>
</comment>
<dbReference type="PANTHER" id="PTHR32054">
    <property type="entry name" value="HEAVY CHAIN, PUTATIVE, EXPRESSED-RELATED-RELATED"/>
    <property type="match status" value="1"/>
</dbReference>
<evidence type="ECO:0000256" key="3">
    <source>
        <dbReference type="SAM" id="MobiDB-lite"/>
    </source>
</evidence>
<dbReference type="GO" id="GO:0009904">
    <property type="term" value="P:chloroplast accumulation movement"/>
    <property type="evidence" value="ECO:0007669"/>
    <property type="project" value="TreeGrafter"/>
</dbReference>
<keyword evidence="5" id="KW-1185">Reference proteome</keyword>
<feature type="region of interest" description="Disordered" evidence="3">
    <location>
        <begin position="103"/>
        <end position="126"/>
    </location>
</feature>
<dbReference type="PANTHER" id="PTHR32054:SF33">
    <property type="entry name" value="WEB FAMILY PLANT PROTEIN"/>
    <property type="match status" value="1"/>
</dbReference>
<dbReference type="Proteomes" id="UP000265520">
    <property type="component" value="Unassembled WGS sequence"/>
</dbReference>
<evidence type="ECO:0000256" key="1">
    <source>
        <dbReference type="ARBA" id="ARBA00005485"/>
    </source>
</evidence>
<protein>
    <submittedName>
        <fullName evidence="4">WEB family protein</fullName>
    </submittedName>
</protein>
<reference evidence="4 5" key="1">
    <citation type="journal article" date="2018" name="Front. Plant Sci.">
        <title>Red Clover (Trifolium pratense) and Zigzag Clover (T. medium) - A Picture of Genomic Similarities and Differences.</title>
        <authorList>
            <person name="Dluhosova J."/>
            <person name="Istvanek J."/>
            <person name="Nedelnik J."/>
            <person name="Repkova J."/>
        </authorList>
    </citation>
    <scope>NUCLEOTIDE SEQUENCE [LARGE SCALE GENOMIC DNA]</scope>
    <source>
        <strain evidence="5">cv. 10/8</strain>
        <tissue evidence="4">Leaf</tissue>
    </source>
</reference>
<evidence type="ECO:0000313" key="4">
    <source>
        <dbReference type="EMBL" id="MCI10973.1"/>
    </source>
</evidence>
<evidence type="ECO:0000256" key="2">
    <source>
        <dbReference type="ARBA" id="ARBA00023054"/>
    </source>
</evidence>
<name>A0A392PFU1_9FABA</name>
<evidence type="ECO:0000313" key="5">
    <source>
        <dbReference type="Proteomes" id="UP000265520"/>
    </source>
</evidence>